<feature type="transmembrane region" description="Helical" evidence="12">
    <location>
        <begin position="6"/>
        <end position="35"/>
    </location>
</feature>
<dbReference type="Pfam" id="PF02322">
    <property type="entry name" value="Cyt_bd_oxida_II"/>
    <property type="match status" value="1"/>
</dbReference>
<keyword evidence="6 12" id="KW-0812">Transmembrane</keyword>
<evidence type="ECO:0000313" key="14">
    <source>
        <dbReference type="Proteomes" id="UP000240739"/>
    </source>
</evidence>
<evidence type="ECO:0000256" key="12">
    <source>
        <dbReference type="SAM" id="Phobius"/>
    </source>
</evidence>
<proteinExistence type="inferred from homology"/>
<keyword evidence="4" id="KW-1003">Cell membrane</keyword>
<evidence type="ECO:0000256" key="3">
    <source>
        <dbReference type="ARBA" id="ARBA00022448"/>
    </source>
</evidence>
<dbReference type="NCBIfam" id="TIGR00203">
    <property type="entry name" value="cydB"/>
    <property type="match status" value="1"/>
</dbReference>
<keyword evidence="14" id="KW-1185">Reference proteome</keyword>
<feature type="transmembrane region" description="Helical" evidence="12">
    <location>
        <begin position="160"/>
        <end position="182"/>
    </location>
</feature>
<reference evidence="13 14" key="1">
    <citation type="submission" date="2018-03" db="EMBL/GenBank/DDBJ databases">
        <title>Aquarubrobacter algicola gen. nov., sp. nov., a novel actinobacterium isolated from shallow eutrophic lake during the end of cyanobacterial harmful algal blooms.</title>
        <authorList>
            <person name="Chun S.J."/>
        </authorList>
    </citation>
    <scope>NUCLEOTIDE SEQUENCE [LARGE SCALE GENOMIC DNA]</scope>
    <source>
        <strain evidence="13 14">Seoho-28</strain>
    </source>
</reference>
<comment type="similarity">
    <text evidence="2">Belongs to the cytochrome ubiquinol oxidase subunit 2 family.</text>
</comment>
<dbReference type="InterPro" id="IPR003317">
    <property type="entry name" value="Cyt-d_oxidase_su2"/>
</dbReference>
<dbReference type="PANTHER" id="PTHR43141:SF5">
    <property type="entry name" value="CYTOCHROME BD-I UBIQUINOL OXIDASE SUBUNIT 2"/>
    <property type="match status" value="1"/>
</dbReference>
<keyword evidence="8" id="KW-0249">Electron transport</keyword>
<protein>
    <submittedName>
        <fullName evidence="13">Cytochrome d ubiquinol oxidase subunit II</fullName>
    </submittedName>
</protein>
<dbReference type="GO" id="GO:0005886">
    <property type="term" value="C:plasma membrane"/>
    <property type="evidence" value="ECO:0007669"/>
    <property type="project" value="UniProtKB-SubCell"/>
</dbReference>
<dbReference type="Proteomes" id="UP000240739">
    <property type="component" value="Unassembled WGS sequence"/>
</dbReference>
<evidence type="ECO:0000313" key="13">
    <source>
        <dbReference type="EMBL" id="PTL55555.1"/>
    </source>
</evidence>
<feature type="transmembrane region" description="Helical" evidence="12">
    <location>
        <begin position="252"/>
        <end position="276"/>
    </location>
</feature>
<dbReference type="RefSeq" id="WP_107570598.1">
    <property type="nucleotide sequence ID" value="NZ_PYYB01000003.1"/>
</dbReference>
<dbReference type="PANTHER" id="PTHR43141">
    <property type="entry name" value="CYTOCHROME BD2 SUBUNIT II"/>
    <property type="match status" value="1"/>
</dbReference>
<dbReference type="GO" id="GO:0046872">
    <property type="term" value="F:metal ion binding"/>
    <property type="evidence" value="ECO:0007669"/>
    <property type="project" value="UniProtKB-KW"/>
</dbReference>
<dbReference type="OrthoDB" id="9776710at2"/>
<feature type="transmembrane region" description="Helical" evidence="12">
    <location>
        <begin position="119"/>
        <end position="140"/>
    </location>
</feature>
<evidence type="ECO:0000256" key="10">
    <source>
        <dbReference type="ARBA" id="ARBA00023004"/>
    </source>
</evidence>
<dbReference type="GO" id="GO:0016682">
    <property type="term" value="F:oxidoreductase activity, acting on diphenols and related substances as donors, oxygen as acceptor"/>
    <property type="evidence" value="ECO:0007669"/>
    <property type="project" value="TreeGrafter"/>
</dbReference>
<comment type="subcellular location">
    <subcellularLocation>
        <location evidence="1">Cell membrane</location>
        <topology evidence="1">Multi-pass membrane protein</topology>
    </subcellularLocation>
</comment>
<gene>
    <name evidence="13" type="primary">cydB</name>
    <name evidence="13" type="ORF">C7Y72_18080</name>
</gene>
<evidence type="ECO:0000256" key="5">
    <source>
        <dbReference type="ARBA" id="ARBA00022617"/>
    </source>
</evidence>
<keyword evidence="10" id="KW-0408">Iron</keyword>
<dbReference type="GO" id="GO:0070069">
    <property type="term" value="C:cytochrome complex"/>
    <property type="evidence" value="ECO:0007669"/>
    <property type="project" value="TreeGrafter"/>
</dbReference>
<accession>A0A2T4UDK2</accession>
<feature type="transmembrane region" description="Helical" evidence="12">
    <location>
        <begin position="296"/>
        <end position="316"/>
    </location>
</feature>
<evidence type="ECO:0000256" key="2">
    <source>
        <dbReference type="ARBA" id="ARBA00007543"/>
    </source>
</evidence>
<dbReference type="AlphaFoldDB" id="A0A2T4UDK2"/>
<feature type="transmembrane region" description="Helical" evidence="12">
    <location>
        <begin position="194"/>
        <end position="215"/>
    </location>
</feature>
<evidence type="ECO:0000256" key="11">
    <source>
        <dbReference type="ARBA" id="ARBA00023136"/>
    </source>
</evidence>
<evidence type="ECO:0000256" key="9">
    <source>
        <dbReference type="ARBA" id="ARBA00022989"/>
    </source>
</evidence>
<dbReference type="EMBL" id="PYYB01000003">
    <property type="protein sequence ID" value="PTL55555.1"/>
    <property type="molecule type" value="Genomic_DNA"/>
</dbReference>
<dbReference type="PIRSF" id="PIRSF000267">
    <property type="entry name" value="Cyt_oxidse_sub2"/>
    <property type="match status" value="1"/>
</dbReference>
<evidence type="ECO:0000256" key="6">
    <source>
        <dbReference type="ARBA" id="ARBA00022692"/>
    </source>
</evidence>
<comment type="caution">
    <text evidence="13">The sequence shown here is derived from an EMBL/GenBank/DDBJ whole genome shotgun (WGS) entry which is preliminary data.</text>
</comment>
<feature type="transmembrane region" description="Helical" evidence="12">
    <location>
        <begin position="81"/>
        <end position="99"/>
    </location>
</feature>
<name>A0A2T4UDK2_9ACTN</name>
<keyword evidence="11 12" id="KW-0472">Membrane</keyword>
<dbReference type="GO" id="GO:0019646">
    <property type="term" value="P:aerobic electron transport chain"/>
    <property type="evidence" value="ECO:0007669"/>
    <property type="project" value="TreeGrafter"/>
</dbReference>
<organism evidence="13 14">
    <name type="scientific">Paraconexibacter algicola</name>
    <dbReference type="NCBI Taxonomy" id="2133960"/>
    <lineage>
        <taxon>Bacteria</taxon>
        <taxon>Bacillati</taxon>
        <taxon>Actinomycetota</taxon>
        <taxon>Thermoleophilia</taxon>
        <taxon>Solirubrobacterales</taxon>
        <taxon>Paraconexibacteraceae</taxon>
        <taxon>Paraconexibacter</taxon>
    </lineage>
</organism>
<evidence type="ECO:0000256" key="8">
    <source>
        <dbReference type="ARBA" id="ARBA00022982"/>
    </source>
</evidence>
<evidence type="ECO:0000256" key="4">
    <source>
        <dbReference type="ARBA" id="ARBA00022475"/>
    </source>
</evidence>
<keyword evidence="9 12" id="KW-1133">Transmembrane helix</keyword>
<keyword evidence="3" id="KW-0813">Transport</keyword>
<sequence>MSLVDVWFVLIAVLWAGYLILEGFDFGVGTLLHLVGRTPAERAQALRTIGPVWDGNEVWLLVAGGATFAAFPEWYATLFSGYYLALTVILVALIVRIMALEYRNKHDDPAWRRRWDAAIVVSSALPAVLWGVAFANIVGGSPLAADGSFAGNVLDLLRPYTVLGGLTTLSLFCLHGAHFLALRTEGPVRDRATALATRMWAPTVLVVAGFAVWTLADAQVVRPLAVGGTAAAALALLAVLPAHRAGREGRAFALTTVAIAGAVVLLFATLFPDVMVSSGPGPDLTMQAAASTDRTLTVMTVVAAVMTPVVLLYQGWTYWVFRARVRPEGTGDVRTPLDLLDRRAGGVA</sequence>
<dbReference type="GO" id="GO:0009055">
    <property type="term" value="F:electron transfer activity"/>
    <property type="evidence" value="ECO:0007669"/>
    <property type="project" value="TreeGrafter"/>
</dbReference>
<feature type="transmembrane region" description="Helical" evidence="12">
    <location>
        <begin position="221"/>
        <end position="240"/>
    </location>
</feature>
<evidence type="ECO:0000256" key="1">
    <source>
        <dbReference type="ARBA" id="ARBA00004651"/>
    </source>
</evidence>
<keyword evidence="7" id="KW-0479">Metal-binding</keyword>
<keyword evidence="5" id="KW-0349">Heme</keyword>
<evidence type="ECO:0000256" key="7">
    <source>
        <dbReference type="ARBA" id="ARBA00022723"/>
    </source>
</evidence>